<evidence type="ECO:0000313" key="10">
    <source>
        <dbReference type="Proteomes" id="UP000184139"/>
    </source>
</evidence>
<accession>A0A1M5XRF5</accession>
<dbReference type="NCBIfam" id="NF033827">
    <property type="entry name" value="CDF_efflux_DmeF"/>
    <property type="match status" value="1"/>
</dbReference>
<dbReference type="AlphaFoldDB" id="A0A1M5XRF5"/>
<evidence type="ECO:0000256" key="3">
    <source>
        <dbReference type="ARBA" id="ARBA00022692"/>
    </source>
</evidence>
<dbReference type="InterPro" id="IPR045316">
    <property type="entry name" value="Msc2-like"/>
</dbReference>
<evidence type="ECO:0000256" key="7">
    <source>
        <dbReference type="SAM" id="Phobius"/>
    </source>
</evidence>
<keyword evidence="10" id="KW-1185">Reference proteome</keyword>
<dbReference type="EMBL" id="FQXS01000022">
    <property type="protein sequence ID" value="SHI02339.1"/>
    <property type="molecule type" value="Genomic_DNA"/>
</dbReference>
<dbReference type="PANTHER" id="PTHR45755:SF4">
    <property type="entry name" value="ZINC TRANSPORTER 7"/>
    <property type="match status" value="1"/>
</dbReference>
<gene>
    <name evidence="9" type="ORF">SAMN02745124_03288</name>
</gene>
<evidence type="ECO:0000256" key="2">
    <source>
        <dbReference type="ARBA" id="ARBA00022448"/>
    </source>
</evidence>
<dbReference type="InterPro" id="IPR058533">
    <property type="entry name" value="Cation_efflux_TM"/>
</dbReference>
<dbReference type="SUPFAM" id="SSF161111">
    <property type="entry name" value="Cation efflux protein transmembrane domain-like"/>
    <property type="match status" value="1"/>
</dbReference>
<dbReference type="GO" id="GO:0006882">
    <property type="term" value="P:intracellular zinc ion homeostasis"/>
    <property type="evidence" value="ECO:0007669"/>
    <property type="project" value="InterPro"/>
</dbReference>
<evidence type="ECO:0000259" key="8">
    <source>
        <dbReference type="Pfam" id="PF01545"/>
    </source>
</evidence>
<dbReference type="PANTHER" id="PTHR45755">
    <property type="match status" value="1"/>
</dbReference>
<feature type="transmembrane region" description="Helical" evidence="7">
    <location>
        <begin position="180"/>
        <end position="200"/>
    </location>
</feature>
<dbReference type="InterPro" id="IPR027469">
    <property type="entry name" value="Cation_efflux_TMD_sf"/>
</dbReference>
<keyword evidence="5" id="KW-0406">Ion transport</keyword>
<dbReference type="RefSeq" id="WP_073377684.1">
    <property type="nucleotide sequence ID" value="NZ_FQXS01000022.1"/>
</dbReference>
<feature type="domain" description="Cation efflux protein transmembrane" evidence="8">
    <location>
        <begin position="28"/>
        <end position="237"/>
    </location>
</feature>
<feature type="transmembrane region" description="Helical" evidence="7">
    <location>
        <begin position="27"/>
        <end position="50"/>
    </location>
</feature>
<dbReference type="NCBIfam" id="TIGR01297">
    <property type="entry name" value="CDF"/>
    <property type="match status" value="1"/>
</dbReference>
<evidence type="ECO:0000256" key="6">
    <source>
        <dbReference type="ARBA" id="ARBA00023136"/>
    </source>
</evidence>
<keyword evidence="6 7" id="KW-0472">Membrane</keyword>
<evidence type="ECO:0000256" key="4">
    <source>
        <dbReference type="ARBA" id="ARBA00022989"/>
    </source>
</evidence>
<keyword evidence="3 7" id="KW-0812">Transmembrane</keyword>
<comment type="subcellular location">
    <subcellularLocation>
        <location evidence="1">Membrane</location>
        <topology evidence="1">Multi-pass membrane protein</topology>
    </subcellularLocation>
</comment>
<feature type="transmembrane region" description="Helical" evidence="7">
    <location>
        <begin position="125"/>
        <end position="148"/>
    </location>
</feature>
<feature type="transmembrane region" description="Helical" evidence="7">
    <location>
        <begin position="56"/>
        <end position="73"/>
    </location>
</feature>
<dbReference type="GO" id="GO:0016020">
    <property type="term" value="C:membrane"/>
    <property type="evidence" value="ECO:0007669"/>
    <property type="project" value="UniProtKB-SubCell"/>
</dbReference>
<dbReference type="STRING" id="1121409.SAMN02745124_03288"/>
<proteinExistence type="predicted"/>
<evidence type="ECO:0000256" key="1">
    <source>
        <dbReference type="ARBA" id="ARBA00004141"/>
    </source>
</evidence>
<dbReference type="OrthoDB" id="9809646at2"/>
<organism evidence="9 10">
    <name type="scientific">Desulfofustis glycolicus DSM 9705</name>
    <dbReference type="NCBI Taxonomy" id="1121409"/>
    <lineage>
        <taxon>Bacteria</taxon>
        <taxon>Pseudomonadati</taxon>
        <taxon>Thermodesulfobacteriota</taxon>
        <taxon>Desulfobulbia</taxon>
        <taxon>Desulfobulbales</taxon>
        <taxon>Desulfocapsaceae</taxon>
        <taxon>Desulfofustis</taxon>
    </lineage>
</organism>
<dbReference type="Pfam" id="PF01545">
    <property type="entry name" value="Cation_efflux"/>
    <property type="match status" value="1"/>
</dbReference>
<dbReference type="Gene3D" id="1.20.1510.10">
    <property type="entry name" value="Cation efflux protein transmembrane domain"/>
    <property type="match status" value="1"/>
</dbReference>
<protein>
    <submittedName>
        <fullName evidence="9">Cation diffusion facilitator family transporter</fullName>
    </submittedName>
</protein>
<reference evidence="9 10" key="1">
    <citation type="submission" date="2016-11" db="EMBL/GenBank/DDBJ databases">
        <authorList>
            <person name="Jaros S."/>
            <person name="Januszkiewicz K."/>
            <person name="Wedrychowicz H."/>
        </authorList>
    </citation>
    <scope>NUCLEOTIDE SEQUENCE [LARGE SCALE GENOMIC DNA]</scope>
    <source>
        <strain evidence="9 10">DSM 9705</strain>
    </source>
</reference>
<dbReference type="InterPro" id="IPR002524">
    <property type="entry name" value="Cation_efflux"/>
</dbReference>
<dbReference type="Proteomes" id="UP000184139">
    <property type="component" value="Unassembled WGS sequence"/>
</dbReference>
<dbReference type="GO" id="GO:0005385">
    <property type="term" value="F:zinc ion transmembrane transporter activity"/>
    <property type="evidence" value="ECO:0007669"/>
    <property type="project" value="InterPro"/>
</dbReference>
<evidence type="ECO:0000256" key="5">
    <source>
        <dbReference type="ARBA" id="ARBA00023065"/>
    </source>
</evidence>
<name>A0A1M5XRF5_9BACT</name>
<feature type="transmembrane region" description="Helical" evidence="7">
    <location>
        <begin position="206"/>
        <end position="226"/>
    </location>
</feature>
<keyword evidence="4 7" id="KW-1133">Transmembrane helix</keyword>
<sequence length="327" mass="35781">MHHEHLADWQHDHRFSPVNEQGEKRTLYVLILTAVTMIVEITAGSIYGSMALLADGWHMATHVAAFFITIFAYRYARKHADDPAYTFGTGKVNVLGGFASAIALAVVALVMLIESLERIVHPQDIRFNEAIAVAVLGLLVNVISALLLRDGHSHDHGHDHGHDDDPHHGTHLHDHNLTAAYFHVLADALTSLLAIVALVSGKFLGWHWLDPVMGIVGAAIITRWSYGLLKQTGPILLDASIDKGGRQAIVDAIENDADNRISDIHVWKVGASHYAAIIAIVTSTPRSAEHYKALLRNFDRLSHVTVEINTCSSSKHAPTIGHQHTGC</sequence>
<feature type="transmembrane region" description="Helical" evidence="7">
    <location>
        <begin position="94"/>
        <end position="113"/>
    </location>
</feature>
<evidence type="ECO:0000313" key="9">
    <source>
        <dbReference type="EMBL" id="SHI02339.1"/>
    </source>
</evidence>
<keyword evidence="2" id="KW-0813">Transport</keyword>